<name>A0A942DVG1_9HYPH</name>
<dbReference type="AlphaFoldDB" id="A0A942DVG1"/>
<comment type="caution">
    <text evidence="1">The sequence shown here is derived from an EMBL/GenBank/DDBJ whole genome shotgun (WGS) entry which is preliminary data.</text>
</comment>
<gene>
    <name evidence="1" type="ORF">KEU06_03240</name>
</gene>
<sequence>MHDKRPTELSRRNFLRAFGGASTTAVAAVALTPGEAQAYNPGQEEARARYRETDHVKAFYRVNGYPKKK</sequence>
<dbReference type="InterPro" id="IPR014177">
    <property type="entry name" value="Formate_DH_TAT-contain"/>
</dbReference>
<reference evidence="1" key="1">
    <citation type="submission" date="2021-04" db="EMBL/GenBank/DDBJ databases">
        <title>Pseudaminobacter soli sp. nov., isolated from paddy soil contaminated by heavy metals.</title>
        <authorList>
            <person name="Zhang K."/>
        </authorList>
    </citation>
    <scope>NUCLEOTIDE SEQUENCE</scope>
    <source>
        <strain evidence="1">19-2017</strain>
    </source>
</reference>
<dbReference type="InterPro" id="IPR006311">
    <property type="entry name" value="TAT_signal"/>
</dbReference>
<accession>A0A942DVG1</accession>
<dbReference type="RefSeq" id="WP_188253214.1">
    <property type="nucleotide sequence ID" value="NZ_JABVCF010000002.1"/>
</dbReference>
<dbReference type="PROSITE" id="PS51318">
    <property type="entry name" value="TAT"/>
    <property type="match status" value="1"/>
</dbReference>
<organism evidence="1 2">
    <name type="scientific">Pseudaminobacter soli</name>
    <name type="common">ex Zhang et al. 2022</name>
    <dbReference type="NCBI Taxonomy" id="2831468"/>
    <lineage>
        <taxon>Bacteria</taxon>
        <taxon>Pseudomonadati</taxon>
        <taxon>Pseudomonadota</taxon>
        <taxon>Alphaproteobacteria</taxon>
        <taxon>Hyphomicrobiales</taxon>
        <taxon>Phyllobacteriaceae</taxon>
        <taxon>Pseudaminobacter</taxon>
    </lineage>
</organism>
<dbReference type="EMBL" id="JAGWCR010000002">
    <property type="protein sequence ID" value="MBS3647639.1"/>
    <property type="molecule type" value="Genomic_DNA"/>
</dbReference>
<protein>
    <submittedName>
        <fullName evidence="1">Formate dehydrogenase</fullName>
    </submittedName>
</protein>
<proteinExistence type="predicted"/>
<dbReference type="Proteomes" id="UP000680348">
    <property type="component" value="Unassembled WGS sequence"/>
</dbReference>
<keyword evidence="2" id="KW-1185">Reference proteome</keyword>
<dbReference type="PIRSF" id="PIRSF036704">
    <property type="entry name" value="UCP036704"/>
    <property type="match status" value="1"/>
</dbReference>
<dbReference type="NCBIfam" id="TIGR02811">
    <property type="entry name" value="formate_TAT"/>
    <property type="match status" value="1"/>
</dbReference>
<evidence type="ECO:0000313" key="2">
    <source>
        <dbReference type="Proteomes" id="UP000680348"/>
    </source>
</evidence>
<evidence type="ECO:0000313" key="1">
    <source>
        <dbReference type="EMBL" id="MBS3647639.1"/>
    </source>
</evidence>